<dbReference type="InterPro" id="IPR036388">
    <property type="entry name" value="WH-like_DNA-bd_sf"/>
</dbReference>
<dbReference type="RefSeq" id="WP_266261068.1">
    <property type="nucleotide sequence ID" value="NZ_JAMXWF010000039.1"/>
</dbReference>
<gene>
    <name evidence="7" type="ORF">NIE36_34190</name>
    <name evidence="6" type="ORF">OSB80_34275</name>
</gene>
<evidence type="ECO:0000313" key="6">
    <source>
        <dbReference type="EMBL" id="MCX4150362.1"/>
    </source>
</evidence>
<protein>
    <submittedName>
        <fullName evidence="7">Crp/Fnr family transcriptional regulator</fullName>
    </submittedName>
</protein>
<dbReference type="InterPro" id="IPR018490">
    <property type="entry name" value="cNMP-bd_dom_sf"/>
</dbReference>
<dbReference type="SUPFAM" id="SSF51206">
    <property type="entry name" value="cAMP-binding domain-like"/>
    <property type="match status" value="1"/>
</dbReference>
<evidence type="ECO:0000313" key="8">
    <source>
        <dbReference type="Proteomes" id="UP001209412"/>
    </source>
</evidence>
<dbReference type="Gene3D" id="2.60.120.10">
    <property type="entry name" value="Jelly Rolls"/>
    <property type="match status" value="1"/>
</dbReference>
<dbReference type="PROSITE" id="PS50042">
    <property type="entry name" value="CNMP_BINDING_3"/>
    <property type="match status" value="1"/>
</dbReference>
<dbReference type="AlphaFoldDB" id="A0AAP5F099"/>
<dbReference type="Pfam" id="PF00027">
    <property type="entry name" value="cNMP_binding"/>
    <property type="match status" value="1"/>
</dbReference>
<dbReference type="InterPro" id="IPR012318">
    <property type="entry name" value="HTH_CRP"/>
</dbReference>
<dbReference type="PANTHER" id="PTHR24567:SF68">
    <property type="entry name" value="DNA-BINDING TRANSCRIPTIONAL DUAL REGULATOR CRP"/>
    <property type="match status" value="1"/>
</dbReference>
<dbReference type="SMART" id="SM00100">
    <property type="entry name" value="cNMP"/>
    <property type="match status" value="1"/>
</dbReference>
<keyword evidence="3" id="KW-0804">Transcription</keyword>
<dbReference type="CDD" id="cd00038">
    <property type="entry name" value="CAP_ED"/>
    <property type="match status" value="1"/>
</dbReference>
<accession>A0AAP5F099</accession>
<keyword evidence="8" id="KW-1185">Reference proteome</keyword>
<evidence type="ECO:0000259" key="5">
    <source>
        <dbReference type="PROSITE" id="PS51063"/>
    </source>
</evidence>
<comment type="caution">
    <text evidence="7">The sequence shown here is derived from an EMBL/GenBank/DDBJ whole genome shotgun (WGS) entry which is preliminary data.</text>
</comment>
<evidence type="ECO:0000313" key="9">
    <source>
        <dbReference type="Proteomes" id="UP001242288"/>
    </source>
</evidence>
<evidence type="ECO:0000259" key="4">
    <source>
        <dbReference type="PROSITE" id="PS50042"/>
    </source>
</evidence>
<dbReference type="InterPro" id="IPR050397">
    <property type="entry name" value="Env_Response_Regulators"/>
</dbReference>
<dbReference type="Proteomes" id="UP001242288">
    <property type="component" value="Unassembled WGS sequence"/>
</dbReference>
<dbReference type="InterPro" id="IPR000595">
    <property type="entry name" value="cNMP-bd_dom"/>
</dbReference>
<dbReference type="SUPFAM" id="SSF46785">
    <property type="entry name" value="Winged helix' DNA-binding domain"/>
    <property type="match status" value="1"/>
</dbReference>
<dbReference type="Proteomes" id="UP001209412">
    <property type="component" value="Unassembled WGS sequence"/>
</dbReference>
<dbReference type="Pfam" id="PF13545">
    <property type="entry name" value="HTH_Crp_2"/>
    <property type="match status" value="1"/>
</dbReference>
<name>A0AAP5F099_9BURK</name>
<evidence type="ECO:0000256" key="2">
    <source>
        <dbReference type="ARBA" id="ARBA00023125"/>
    </source>
</evidence>
<dbReference type="GO" id="GO:0003677">
    <property type="term" value="F:DNA binding"/>
    <property type="evidence" value="ECO:0007669"/>
    <property type="project" value="UniProtKB-KW"/>
</dbReference>
<dbReference type="InterPro" id="IPR036390">
    <property type="entry name" value="WH_DNA-bd_sf"/>
</dbReference>
<dbReference type="Gene3D" id="1.10.10.10">
    <property type="entry name" value="Winged helix-like DNA-binding domain superfamily/Winged helix DNA-binding domain"/>
    <property type="match status" value="1"/>
</dbReference>
<keyword evidence="1" id="KW-0805">Transcription regulation</keyword>
<dbReference type="InterPro" id="IPR014710">
    <property type="entry name" value="RmlC-like_jellyroll"/>
</dbReference>
<dbReference type="GO" id="GO:0005829">
    <property type="term" value="C:cytosol"/>
    <property type="evidence" value="ECO:0007669"/>
    <property type="project" value="TreeGrafter"/>
</dbReference>
<reference evidence="7" key="1">
    <citation type="submission" date="2022-06" db="EMBL/GenBank/DDBJ databases">
        <title>PHB producers.</title>
        <authorList>
            <person name="Besaury L."/>
        </authorList>
    </citation>
    <scope>NUCLEOTIDE SEQUENCE</scope>
    <source>
        <strain evidence="7 8">SEWS6</strain>
    </source>
</reference>
<sequence length="274" mass="30249">MRSAQRNGLSLECGAARVPATLTRFLPDETGVSHARSSPRDPESSPFLLREVRDISRSITNLGIERTFARGAYLYRQGEPATSLYSPLTGRIRVFMSGIDGSERDIAFAEPHSTIGEYGIFDDEPRYTSAIAVEDSRVLVIDRAAIMSAGRADPEIFIEIARRLAQRERLACMHIMYGGLPARARVATLFVQLLNAYGTLKTSNTARLSKSHRVEDFAHLVGVTRVTMSRELARFVEEGILMKVGREIFISDIAALRALADTSGLVHQHVNDGT</sequence>
<feature type="domain" description="Cyclic nucleotide-binding" evidence="4">
    <location>
        <begin position="65"/>
        <end position="143"/>
    </location>
</feature>
<dbReference type="PANTHER" id="PTHR24567">
    <property type="entry name" value="CRP FAMILY TRANSCRIPTIONAL REGULATORY PROTEIN"/>
    <property type="match status" value="1"/>
</dbReference>
<dbReference type="GO" id="GO:0003700">
    <property type="term" value="F:DNA-binding transcription factor activity"/>
    <property type="evidence" value="ECO:0007669"/>
    <property type="project" value="TreeGrafter"/>
</dbReference>
<evidence type="ECO:0000256" key="1">
    <source>
        <dbReference type="ARBA" id="ARBA00023015"/>
    </source>
</evidence>
<evidence type="ECO:0000313" key="7">
    <source>
        <dbReference type="EMBL" id="MDQ6412177.1"/>
    </source>
</evidence>
<keyword evidence="2" id="KW-0238">DNA-binding</keyword>
<dbReference type="EMBL" id="JAMXWF010000039">
    <property type="protein sequence ID" value="MDQ6412177.1"/>
    <property type="molecule type" value="Genomic_DNA"/>
</dbReference>
<dbReference type="EMBL" id="JAPKHW010000039">
    <property type="protein sequence ID" value="MCX4150362.1"/>
    <property type="molecule type" value="Genomic_DNA"/>
</dbReference>
<dbReference type="PROSITE" id="PS51063">
    <property type="entry name" value="HTH_CRP_2"/>
    <property type="match status" value="1"/>
</dbReference>
<evidence type="ECO:0000256" key="3">
    <source>
        <dbReference type="ARBA" id="ARBA00023163"/>
    </source>
</evidence>
<proteinExistence type="predicted"/>
<feature type="domain" description="HTH crp-type" evidence="5">
    <location>
        <begin position="180"/>
        <end position="254"/>
    </location>
</feature>
<organism evidence="7 9">
    <name type="scientific">Paraburkholderia madseniana</name>
    <dbReference type="NCBI Taxonomy" id="2599607"/>
    <lineage>
        <taxon>Bacteria</taxon>
        <taxon>Pseudomonadati</taxon>
        <taxon>Pseudomonadota</taxon>
        <taxon>Betaproteobacteria</taxon>
        <taxon>Burkholderiales</taxon>
        <taxon>Burkholderiaceae</taxon>
        <taxon>Paraburkholderia</taxon>
    </lineage>
</organism>